<keyword evidence="1 3" id="KW-0808">Transferase</keyword>
<proteinExistence type="predicted"/>
<name>A0ABT6HKY0_9ACTN</name>
<sequence>MTGTKKRQDGPGDWSGGQIAYYQARADEYDATYSTRMDMPRLAKALDSLPVGGDVLEIACGTGQWTRLLSRRARSLTALDAAPEMLRRARGRMRGTATRFIEADVFDWEPDRQYDTVFFAFWLSHVPPMEMEPFWDLLRWALMPGGRVVFLDDSPAKAAIEDRADGMPVPTVHRTLADGSRHLAVKVLRDPAELSSQLNGLDWETHVEAIDRFHLAGVARPRESA</sequence>
<dbReference type="EMBL" id="JARWBG010000010">
    <property type="protein sequence ID" value="MDH2389385.1"/>
    <property type="molecule type" value="Genomic_DNA"/>
</dbReference>
<evidence type="ECO:0000256" key="1">
    <source>
        <dbReference type="ARBA" id="ARBA00022679"/>
    </source>
</evidence>
<dbReference type="InterPro" id="IPR041698">
    <property type="entry name" value="Methyltransf_25"/>
</dbReference>
<dbReference type="InterPro" id="IPR029063">
    <property type="entry name" value="SAM-dependent_MTases_sf"/>
</dbReference>
<keyword evidence="3" id="KW-0489">Methyltransferase</keyword>
<dbReference type="GO" id="GO:0032259">
    <property type="term" value="P:methylation"/>
    <property type="evidence" value="ECO:0007669"/>
    <property type="project" value="UniProtKB-KW"/>
</dbReference>
<protein>
    <submittedName>
        <fullName evidence="3">Class I SAM-dependent methyltransferase</fullName>
        <ecNumber evidence="3">2.1.-.-</ecNumber>
    </submittedName>
</protein>
<feature type="domain" description="Methyltransferase" evidence="2">
    <location>
        <begin position="55"/>
        <end position="146"/>
    </location>
</feature>
<accession>A0ABT6HKY0</accession>
<comment type="caution">
    <text evidence="3">The sequence shown here is derived from an EMBL/GenBank/DDBJ whole genome shotgun (WGS) entry which is preliminary data.</text>
</comment>
<gene>
    <name evidence="3" type="ORF">QCN29_11390</name>
</gene>
<dbReference type="PANTHER" id="PTHR43861">
    <property type="entry name" value="TRANS-ACONITATE 2-METHYLTRANSFERASE-RELATED"/>
    <property type="match status" value="1"/>
</dbReference>
<keyword evidence="4" id="KW-1185">Reference proteome</keyword>
<dbReference type="EC" id="2.1.-.-" evidence="3"/>
<dbReference type="CDD" id="cd02440">
    <property type="entry name" value="AdoMet_MTases"/>
    <property type="match status" value="1"/>
</dbReference>
<dbReference type="GO" id="GO:0008168">
    <property type="term" value="F:methyltransferase activity"/>
    <property type="evidence" value="ECO:0007669"/>
    <property type="project" value="UniProtKB-KW"/>
</dbReference>
<evidence type="ECO:0000313" key="3">
    <source>
        <dbReference type="EMBL" id="MDH2389385.1"/>
    </source>
</evidence>
<dbReference type="RefSeq" id="WP_279927730.1">
    <property type="nucleotide sequence ID" value="NZ_JARWBG010000010.1"/>
</dbReference>
<evidence type="ECO:0000313" key="4">
    <source>
        <dbReference type="Proteomes" id="UP001223144"/>
    </source>
</evidence>
<reference evidence="3 4" key="1">
    <citation type="submission" date="2023-04" db="EMBL/GenBank/DDBJ databases">
        <title>Streptomyces chengmaiensis sp. nov. isolated from the stem of mangrove plant in Hainan.</title>
        <authorList>
            <person name="Huang X."/>
            <person name="Zhou S."/>
            <person name="Chu X."/>
            <person name="Xie Y."/>
            <person name="Lin Y."/>
        </authorList>
    </citation>
    <scope>NUCLEOTIDE SEQUENCE [LARGE SCALE GENOMIC DNA]</scope>
    <source>
        <strain evidence="3 4">HNM0663</strain>
    </source>
</reference>
<dbReference type="SUPFAM" id="SSF53335">
    <property type="entry name" value="S-adenosyl-L-methionine-dependent methyltransferases"/>
    <property type="match status" value="1"/>
</dbReference>
<organism evidence="3 4">
    <name type="scientific">Streptomyces chengmaiensis</name>
    <dbReference type="NCBI Taxonomy" id="3040919"/>
    <lineage>
        <taxon>Bacteria</taxon>
        <taxon>Bacillati</taxon>
        <taxon>Actinomycetota</taxon>
        <taxon>Actinomycetes</taxon>
        <taxon>Kitasatosporales</taxon>
        <taxon>Streptomycetaceae</taxon>
        <taxon>Streptomyces</taxon>
    </lineage>
</organism>
<evidence type="ECO:0000259" key="2">
    <source>
        <dbReference type="Pfam" id="PF13649"/>
    </source>
</evidence>
<dbReference type="Gene3D" id="3.40.50.150">
    <property type="entry name" value="Vaccinia Virus protein VP39"/>
    <property type="match status" value="1"/>
</dbReference>
<dbReference type="Pfam" id="PF13649">
    <property type="entry name" value="Methyltransf_25"/>
    <property type="match status" value="1"/>
</dbReference>
<dbReference type="Proteomes" id="UP001223144">
    <property type="component" value="Unassembled WGS sequence"/>
</dbReference>